<accession>A0A022W7G4</accession>
<comment type="similarity">
    <text evidence="1">Belongs to the GST superfamily. Kappa family.</text>
</comment>
<dbReference type="SUPFAM" id="SSF52833">
    <property type="entry name" value="Thioredoxin-like"/>
    <property type="match status" value="1"/>
</dbReference>
<evidence type="ECO:0000313" key="8">
    <source>
        <dbReference type="EMBL" id="EZF54297.1"/>
    </source>
</evidence>
<comment type="catalytic activity">
    <reaction evidence="4">
        <text>RX + glutathione = an S-substituted glutathione + a halide anion + H(+)</text>
        <dbReference type="Rhea" id="RHEA:16437"/>
        <dbReference type="ChEBI" id="CHEBI:15378"/>
        <dbReference type="ChEBI" id="CHEBI:16042"/>
        <dbReference type="ChEBI" id="CHEBI:17792"/>
        <dbReference type="ChEBI" id="CHEBI:57925"/>
        <dbReference type="ChEBI" id="CHEBI:90779"/>
        <dbReference type="EC" id="2.5.1.18"/>
    </reaction>
</comment>
<dbReference type="GO" id="GO:0005739">
    <property type="term" value="C:mitochondrion"/>
    <property type="evidence" value="ECO:0007669"/>
    <property type="project" value="TreeGrafter"/>
</dbReference>
<name>A0A022W7G4_TRIRU</name>
<dbReference type="EC" id="2.5.1.18" evidence="2"/>
<evidence type="ECO:0000256" key="2">
    <source>
        <dbReference type="ARBA" id="ARBA00012452"/>
    </source>
</evidence>
<sequence>MLPRRLLSPRAMLAMPRPRQSRSQHLPLLSASPSSASALSLDRRFSAAAPGLPSTDTKMAAPKITLYVDIVSPFAYIAYHVLRNSPVFAKCTTTYVPVLLGAIIQATGNTPPIRIKNKDKWINVERLRWSKLLGVPITEAMPDGFPVFTLAVQRALCVVAADHPEKLASCIDALYNTLWVNRDSSVIKPEGYVPVLETVIGKDAAIKVAEKSNTAEIKQKLISNTDRSVESGAFGLPWMECTNSKGETESFFGVDHLGQVVAFLGLDGTLGKGFKALL</sequence>
<dbReference type="GO" id="GO:0004364">
    <property type="term" value="F:glutathione transferase activity"/>
    <property type="evidence" value="ECO:0007669"/>
    <property type="project" value="UniProtKB-EC"/>
</dbReference>
<dbReference type="AlphaFoldDB" id="A0A022W7G4"/>
<organism evidence="8">
    <name type="scientific">Trichophyton rubrum CBS 288.86</name>
    <dbReference type="NCBI Taxonomy" id="1215330"/>
    <lineage>
        <taxon>Eukaryota</taxon>
        <taxon>Fungi</taxon>
        <taxon>Dikarya</taxon>
        <taxon>Ascomycota</taxon>
        <taxon>Pezizomycotina</taxon>
        <taxon>Eurotiomycetes</taxon>
        <taxon>Eurotiomycetidae</taxon>
        <taxon>Onygenales</taxon>
        <taxon>Arthrodermataceae</taxon>
        <taxon>Trichophyton</taxon>
    </lineage>
</organism>
<dbReference type="PANTHER" id="PTHR42943">
    <property type="entry name" value="GLUTATHIONE S-TRANSFERASE KAPPA"/>
    <property type="match status" value="1"/>
</dbReference>
<evidence type="ECO:0000256" key="1">
    <source>
        <dbReference type="ARBA" id="ARBA00006494"/>
    </source>
</evidence>
<evidence type="ECO:0000256" key="3">
    <source>
        <dbReference type="ARBA" id="ARBA00022679"/>
    </source>
</evidence>
<proteinExistence type="inferred from homology"/>
<dbReference type="InterPro" id="IPR001853">
    <property type="entry name" value="DSBA-like_thioredoxin_dom"/>
</dbReference>
<dbReference type="GO" id="GO:0004602">
    <property type="term" value="F:glutathione peroxidase activity"/>
    <property type="evidence" value="ECO:0007669"/>
    <property type="project" value="TreeGrafter"/>
</dbReference>
<dbReference type="GO" id="GO:0005777">
    <property type="term" value="C:peroxisome"/>
    <property type="evidence" value="ECO:0007669"/>
    <property type="project" value="TreeGrafter"/>
</dbReference>
<evidence type="ECO:0000256" key="6">
    <source>
        <dbReference type="ARBA" id="ARBA00083519"/>
    </source>
</evidence>
<dbReference type="Proteomes" id="UP000023758">
    <property type="component" value="Unassembled WGS sequence"/>
</dbReference>
<reference evidence="8" key="1">
    <citation type="submission" date="2014-02" db="EMBL/GenBank/DDBJ databases">
        <title>The Genome Sequence of Trichophyton rubrum (morphotype fischeri) CBS 288.86.</title>
        <authorList>
            <consortium name="The Broad Institute Genomics Platform"/>
            <person name="Cuomo C.A."/>
            <person name="White T.C."/>
            <person name="Graser Y."/>
            <person name="Martinez-Rossi N."/>
            <person name="Heitman J."/>
            <person name="Young S.K."/>
            <person name="Zeng Q."/>
            <person name="Gargeya S."/>
            <person name="Abouelleil A."/>
            <person name="Alvarado L."/>
            <person name="Chapman S.B."/>
            <person name="Gainer-Dewar J."/>
            <person name="Goldberg J."/>
            <person name="Griggs A."/>
            <person name="Gujja S."/>
            <person name="Hansen M."/>
            <person name="Howarth C."/>
            <person name="Imamovic A."/>
            <person name="Larimer J."/>
            <person name="Martinez D."/>
            <person name="Murphy C."/>
            <person name="Pearson M.D."/>
            <person name="Persinoti G."/>
            <person name="Poon T."/>
            <person name="Priest M."/>
            <person name="Roberts A.D."/>
            <person name="Saif S."/>
            <person name="Shea T.D."/>
            <person name="Sykes S.N."/>
            <person name="Wortman J."/>
            <person name="Nusbaum C."/>
            <person name="Birren B."/>
        </authorList>
    </citation>
    <scope>NUCLEOTIDE SEQUENCE [LARGE SCALE GENOMIC DNA]</scope>
    <source>
        <strain evidence="8">CBS 288.86</strain>
    </source>
</reference>
<protein>
    <recommendedName>
        <fullName evidence="5">Glutathione S-transferase kappa 1</fullName>
        <ecNumber evidence="2">2.5.1.18</ecNumber>
    </recommendedName>
    <alternativeName>
        <fullName evidence="6">GST class-kappa</fullName>
    </alternativeName>
</protein>
<evidence type="ECO:0000256" key="4">
    <source>
        <dbReference type="ARBA" id="ARBA00047960"/>
    </source>
</evidence>
<feature type="domain" description="DSBA-like thioredoxin" evidence="7">
    <location>
        <begin position="64"/>
        <end position="260"/>
    </location>
</feature>
<dbReference type="InterPro" id="IPR036249">
    <property type="entry name" value="Thioredoxin-like_sf"/>
</dbReference>
<gene>
    <name evidence="8" type="ORF">H103_02952</name>
</gene>
<keyword evidence="3" id="KW-0808">Transferase</keyword>
<dbReference type="HOGENOM" id="CLU_069253_1_4_1"/>
<dbReference type="InterPro" id="IPR051924">
    <property type="entry name" value="GST_Kappa/NadH"/>
</dbReference>
<dbReference type="Pfam" id="PF01323">
    <property type="entry name" value="DSBA"/>
    <property type="match status" value="1"/>
</dbReference>
<dbReference type="EMBL" id="KK207791">
    <property type="protein sequence ID" value="EZF54297.1"/>
    <property type="molecule type" value="Genomic_DNA"/>
</dbReference>
<dbReference type="Gene3D" id="3.40.30.10">
    <property type="entry name" value="Glutaredoxin"/>
    <property type="match status" value="1"/>
</dbReference>
<dbReference type="OrthoDB" id="4664297at2759"/>
<dbReference type="FunFam" id="3.40.30.10:FF:000096">
    <property type="entry name" value="Glutathione S-transferase kappa"/>
    <property type="match status" value="1"/>
</dbReference>
<evidence type="ECO:0000259" key="7">
    <source>
        <dbReference type="Pfam" id="PF01323"/>
    </source>
</evidence>
<dbReference type="PANTHER" id="PTHR42943:SF2">
    <property type="entry name" value="GLUTATHIONE S-TRANSFERASE KAPPA 1"/>
    <property type="match status" value="1"/>
</dbReference>
<dbReference type="GO" id="GO:0006749">
    <property type="term" value="P:glutathione metabolic process"/>
    <property type="evidence" value="ECO:0007669"/>
    <property type="project" value="TreeGrafter"/>
</dbReference>
<evidence type="ECO:0000256" key="5">
    <source>
        <dbReference type="ARBA" id="ARBA00073833"/>
    </source>
</evidence>